<dbReference type="EMBL" id="BPQF01000019">
    <property type="protein sequence ID" value="GJD41352.1"/>
    <property type="molecule type" value="Genomic_DNA"/>
</dbReference>
<name>A0AAV4ZC23_9HYPH</name>
<accession>A0AAV4ZC23</accession>
<dbReference type="AlphaFoldDB" id="A0AAV4ZC23"/>
<proteinExistence type="predicted"/>
<dbReference type="RefSeq" id="WP_192215626.1">
    <property type="nucleotide sequence ID" value="NZ_BPQF01000019.1"/>
</dbReference>
<comment type="caution">
    <text evidence="1">The sequence shown here is derived from an EMBL/GenBank/DDBJ whole genome shotgun (WGS) entry which is preliminary data.</text>
</comment>
<reference evidence="1" key="1">
    <citation type="journal article" date="2016" name="Front. Microbiol.">
        <title>Genome Sequence of the Piezophilic, Mesophilic Sulfate-Reducing Bacterium Desulfovibrio indicus J2T.</title>
        <authorList>
            <person name="Cao J."/>
            <person name="Maignien L."/>
            <person name="Shao Z."/>
            <person name="Alain K."/>
            <person name="Jebbar M."/>
        </authorList>
    </citation>
    <scope>NUCLEOTIDE SEQUENCE</scope>
    <source>
        <strain evidence="1">DSM 21893</strain>
    </source>
</reference>
<keyword evidence="2" id="KW-1185">Reference proteome</keyword>
<evidence type="ECO:0000313" key="1">
    <source>
        <dbReference type="EMBL" id="GJD41352.1"/>
    </source>
</evidence>
<protein>
    <submittedName>
        <fullName evidence="1">Uncharacterized protein</fullName>
    </submittedName>
</protein>
<evidence type="ECO:0000313" key="2">
    <source>
        <dbReference type="Proteomes" id="UP001055307"/>
    </source>
</evidence>
<sequence length="98" mass="10610">MAQAVSLSDLSLGSAERLDGTPVTDSAVIYAGEITIMFDGEGSDALAVEVVRAAILHVDMICALKLALEYWAHRQQRYKNRHPVWVQSARAALAKAEA</sequence>
<dbReference type="Proteomes" id="UP001055307">
    <property type="component" value="Unassembled WGS sequence"/>
</dbReference>
<organism evidence="1 2">
    <name type="scientific">Methylobacterium bullatum</name>
    <dbReference type="NCBI Taxonomy" id="570505"/>
    <lineage>
        <taxon>Bacteria</taxon>
        <taxon>Pseudomonadati</taxon>
        <taxon>Pseudomonadota</taxon>
        <taxon>Alphaproteobacteria</taxon>
        <taxon>Hyphomicrobiales</taxon>
        <taxon>Methylobacteriaceae</taxon>
        <taxon>Methylobacterium</taxon>
    </lineage>
</organism>
<gene>
    <name evidence="1" type="ORF">OICFNHDK_3835</name>
</gene>
<reference evidence="1" key="2">
    <citation type="submission" date="2021-08" db="EMBL/GenBank/DDBJ databases">
        <authorList>
            <person name="Tani A."/>
            <person name="Ola A."/>
            <person name="Ogura Y."/>
            <person name="Katsura K."/>
            <person name="Hayashi T."/>
        </authorList>
    </citation>
    <scope>NUCLEOTIDE SEQUENCE</scope>
    <source>
        <strain evidence="1">DSM 21893</strain>
    </source>
</reference>